<evidence type="ECO:0000313" key="2">
    <source>
        <dbReference type="EMBL" id="KAJ7629934.1"/>
    </source>
</evidence>
<organism evidence="2 3">
    <name type="scientific">Mycena rosella</name>
    <name type="common">Pink bonnet</name>
    <name type="synonym">Agaricus rosellus</name>
    <dbReference type="NCBI Taxonomy" id="1033263"/>
    <lineage>
        <taxon>Eukaryota</taxon>
        <taxon>Fungi</taxon>
        <taxon>Dikarya</taxon>
        <taxon>Basidiomycota</taxon>
        <taxon>Agaricomycotina</taxon>
        <taxon>Agaricomycetes</taxon>
        <taxon>Agaricomycetidae</taxon>
        <taxon>Agaricales</taxon>
        <taxon>Marasmiineae</taxon>
        <taxon>Mycenaceae</taxon>
        <taxon>Mycena</taxon>
    </lineage>
</organism>
<dbReference type="EMBL" id="JARKIE010000523">
    <property type="protein sequence ID" value="KAJ7629934.1"/>
    <property type="molecule type" value="Genomic_DNA"/>
</dbReference>
<dbReference type="Proteomes" id="UP001221757">
    <property type="component" value="Unassembled WGS sequence"/>
</dbReference>
<evidence type="ECO:0000256" key="1">
    <source>
        <dbReference type="SAM" id="MobiDB-lite"/>
    </source>
</evidence>
<keyword evidence="3" id="KW-1185">Reference proteome</keyword>
<accession>A0AAD7FNY9</accession>
<gene>
    <name evidence="2" type="ORF">B0H17DRAFT_1150356</name>
</gene>
<reference evidence="2" key="1">
    <citation type="submission" date="2023-03" db="EMBL/GenBank/DDBJ databases">
        <title>Massive genome expansion in bonnet fungi (Mycena s.s.) driven by repeated elements and novel gene families across ecological guilds.</title>
        <authorList>
            <consortium name="Lawrence Berkeley National Laboratory"/>
            <person name="Harder C.B."/>
            <person name="Miyauchi S."/>
            <person name="Viragh M."/>
            <person name="Kuo A."/>
            <person name="Thoen E."/>
            <person name="Andreopoulos B."/>
            <person name="Lu D."/>
            <person name="Skrede I."/>
            <person name="Drula E."/>
            <person name="Henrissat B."/>
            <person name="Morin E."/>
            <person name="Kohler A."/>
            <person name="Barry K."/>
            <person name="LaButti K."/>
            <person name="Morin E."/>
            <person name="Salamov A."/>
            <person name="Lipzen A."/>
            <person name="Mereny Z."/>
            <person name="Hegedus B."/>
            <person name="Baldrian P."/>
            <person name="Stursova M."/>
            <person name="Weitz H."/>
            <person name="Taylor A."/>
            <person name="Grigoriev I.V."/>
            <person name="Nagy L.G."/>
            <person name="Martin F."/>
            <person name="Kauserud H."/>
        </authorList>
    </citation>
    <scope>NUCLEOTIDE SEQUENCE</scope>
    <source>
        <strain evidence="2">CBHHK067</strain>
    </source>
</reference>
<evidence type="ECO:0000313" key="3">
    <source>
        <dbReference type="Proteomes" id="UP001221757"/>
    </source>
</evidence>
<name>A0AAD7FNY9_MYCRO</name>
<comment type="caution">
    <text evidence="2">The sequence shown here is derived from an EMBL/GenBank/DDBJ whole genome shotgun (WGS) entry which is preliminary data.</text>
</comment>
<protein>
    <submittedName>
        <fullName evidence="2">Uncharacterized protein</fullName>
    </submittedName>
</protein>
<feature type="region of interest" description="Disordered" evidence="1">
    <location>
        <begin position="51"/>
        <end position="123"/>
    </location>
</feature>
<dbReference type="AlphaFoldDB" id="A0AAD7FNY9"/>
<feature type="region of interest" description="Disordered" evidence="1">
    <location>
        <begin position="239"/>
        <end position="265"/>
    </location>
</feature>
<feature type="compositionally biased region" description="Pro residues" evidence="1">
    <location>
        <begin position="57"/>
        <end position="72"/>
    </location>
</feature>
<feature type="compositionally biased region" description="Basic residues" evidence="1">
    <location>
        <begin position="251"/>
        <end position="260"/>
    </location>
</feature>
<sequence>MAPQFSSVPAKHAVRPLLSAPLPVTLPILLTNLVQLHFPVPRILTDIDSTRATTPLLPTPPPRAPPTPPPRTSTPHEPPRAPSRPLTPAPEHCRSVSRESSLSSSESENESSDSPATANPSSKIVWPSGAKIQTIKDLFMATFPELNQEERTAKYTDFRARIDRLCALYLRPSIALAYQAKEDADKVYDKMASVFPWLTSYYNYWPVAVCLQGKLHNSATHAVDKSNKKTVDIIQSVTPAQSGSKGPIAKKSVRKGTLRTHRSDLSDSCGGELRLILPQDDDVPQRKSLVMLTLSVPGHIPPGNLEKVGAKVVGRGLRVPYGCRDLCAQSPHPLLHRQPYCPLAEFDNATHQPYIHDVPVIVKHGAKTSVFRLYLKRGKTLPLNGCSNTVVGDIIMMCIAAGDDTAHTVVNMRVTDGKITDYVFEAFLTHIAKFQSPTRTQLPKKLVIQRARAFPGKP</sequence>
<proteinExistence type="predicted"/>